<keyword evidence="2" id="KW-0175">Coiled coil</keyword>
<feature type="coiled-coil region" evidence="2">
    <location>
        <begin position="1073"/>
        <end position="1111"/>
    </location>
</feature>
<dbReference type="Pfam" id="PF00225">
    <property type="entry name" value="Kinesin"/>
    <property type="match status" value="1"/>
</dbReference>
<dbReference type="InterPro" id="IPR027417">
    <property type="entry name" value="P-loop_NTPase"/>
</dbReference>
<dbReference type="GO" id="GO:0008017">
    <property type="term" value="F:microtubule binding"/>
    <property type="evidence" value="ECO:0007669"/>
    <property type="project" value="InterPro"/>
</dbReference>
<dbReference type="PANTHER" id="PTHR47969">
    <property type="entry name" value="CHROMOSOME-ASSOCIATED KINESIN KIF4A-RELATED"/>
    <property type="match status" value="1"/>
</dbReference>
<gene>
    <name evidence="5" type="ORF">PPERSA_01533</name>
</gene>
<evidence type="ECO:0000313" key="6">
    <source>
        <dbReference type="Proteomes" id="UP000054937"/>
    </source>
</evidence>
<dbReference type="GO" id="GO:0007018">
    <property type="term" value="P:microtubule-based movement"/>
    <property type="evidence" value="ECO:0007669"/>
    <property type="project" value="InterPro"/>
</dbReference>
<dbReference type="GO" id="GO:0051231">
    <property type="term" value="P:spindle elongation"/>
    <property type="evidence" value="ECO:0007669"/>
    <property type="project" value="TreeGrafter"/>
</dbReference>
<evidence type="ECO:0000256" key="2">
    <source>
        <dbReference type="SAM" id="Coils"/>
    </source>
</evidence>
<feature type="compositionally biased region" description="Polar residues" evidence="3">
    <location>
        <begin position="1298"/>
        <end position="1322"/>
    </location>
</feature>
<feature type="coiled-coil region" evidence="2">
    <location>
        <begin position="715"/>
        <end position="756"/>
    </location>
</feature>
<dbReference type="PROSITE" id="PS50067">
    <property type="entry name" value="KINESIN_MOTOR_2"/>
    <property type="match status" value="1"/>
</dbReference>
<feature type="compositionally biased region" description="Low complexity" evidence="3">
    <location>
        <begin position="1164"/>
        <end position="1189"/>
    </location>
</feature>
<dbReference type="GO" id="GO:0003777">
    <property type="term" value="F:microtubule motor activity"/>
    <property type="evidence" value="ECO:0007669"/>
    <property type="project" value="InterPro"/>
</dbReference>
<dbReference type="GO" id="GO:0016787">
    <property type="term" value="F:hydrolase activity"/>
    <property type="evidence" value="ECO:0007669"/>
    <property type="project" value="UniProtKB-KW"/>
</dbReference>
<sequence length="1334" mass="154463">MEIDLNSHLTGQKQRYYSILQRDFKIPARKRNGENYTEYLSIFQDLVPLDNYKVFIYFGDGLIQVVDLNQNGKIIYDALHPDQQHITKQDDIIKSPFGFDDYTVNLQQQRQLFLEPINHIDTAFLFMQCFDDEPIVVYMVKVNEPFKKITLTDKYRGNIYSCFGWKDNYAAIISNSGDSQPEDKVSYPTIKIFDIDKIKKLESGDYEVKEENIILNFGHKSLEEGWCLSDIHFADYNNSKIIWTRLGDNHPSLDVYNPHMNKIVHSQLDHENTDCNFSLSGNYFISHISKDDQEDEDEDQQQSDEYLMISLNSIINYAPIILDVLKKKQVYQNFGEDFTSQTSENSIYQKSLQNNTSVLKNENLNNQSQQENNLKQSPIDVYVRIRPPNQKELIEGNNKAVQKVSENNLIVQNSNNVYQFQYDKIFDASNTQEDVMNQACIPVLQHVLNGYNGCFMAYGQTGTGKTYTMGLIDKIQNPNQGMVSMAFKYLFDYLNQASNENQLEWSLSMSFLQIYNEDIYDLLNPDGKKLKIKEDSDLKEVFVKDLVTVPIRNQEQAYQLINAGLTYRSMGAQNMNQLSSRSHTVLNIYLTQKLNLDDYLLSTMSFLDLAGSERVKKSQSSGQRLQEAKHINTSLCSLSNVISALSENKPGQHIPYRNSKLTRILQNSLNSKSKIVLIGTLNANEAHAQESISTMRFASQCKKIEYFQQNNFEGLNILKSDSNQIQQENKILKNELQNNQKKIQEQDEIIKKLQYQLSQSGSKQSNFNINNDYTSVESTQNTNPLNEVFMGENLEKSQNIILDELQKISQQNEEFKITNFCQEDSKELLDYAENLKCNSKLTVQVNLNSIEIFKEVVISDNDLPNTIIDCIQEIAKLTIQNIANIQSTQEQHEQLKIEISRLVSKQDEIQKEKFQNMWAQNMNFMMNVQKQIIQEYENDEKKTESIFNQKKPYILQKLQDIIRSTDNDQLIIPYFRKLSELQQNQAKDHNNTNMSINKIKDGKLQSLNESKACPNSSILYQQANNVLSLFNSTNSLSKLNLQQSLHKYFIPESEKKQNVIFNQSFMNKITEPQKESKQNQNQTENALQNEKNALQEQNETKQQILQQQQSVYNNSLIDNMQIAPNFSSIQRQNNQNNKINDKNENDVSHSNLIEFTPGLESKYNENQNINNNSNNNHYQQQHQLQSQQNKGSNENQVTNLQNQNQKKIQPQNQDSMFVESLDVLYQLAQAKKNGDKSFVKKLIEKNGLNTQFLQNNTINDSQTLESLFNNNINNLSKNSDFQVNEFNPNNNNNNNTNFSHLLSQNYNSPSLQNSQNASQGQKFQQYSPFMFNDY</sequence>
<feature type="compositionally biased region" description="Low complexity" evidence="3">
    <location>
        <begin position="1283"/>
        <end position="1297"/>
    </location>
</feature>
<organism evidence="5 6">
    <name type="scientific">Pseudocohnilembus persalinus</name>
    <name type="common">Ciliate</name>
    <dbReference type="NCBI Taxonomy" id="266149"/>
    <lineage>
        <taxon>Eukaryota</taxon>
        <taxon>Sar</taxon>
        <taxon>Alveolata</taxon>
        <taxon>Ciliophora</taxon>
        <taxon>Intramacronucleata</taxon>
        <taxon>Oligohymenophorea</taxon>
        <taxon>Scuticociliatia</taxon>
        <taxon>Philasterida</taxon>
        <taxon>Pseudocohnilembidae</taxon>
        <taxon>Pseudocohnilembus</taxon>
    </lineage>
</organism>
<dbReference type="CDD" id="cd00106">
    <property type="entry name" value="KISc"/>
    <property type="match status" value="1"/>
</dbReference>
<evidence type="ECO:0000256" key="1">
    <source>
        <dbReference type="PROSITE-ProRule" id="PRU00283"/>
    </source>
</evidence>
<comment type="similarity">
    <text evidence="1">Belongs to the TRAFAC class myosin-kinesin ATPase superfamily. Kinesin family.</text>
</comment>
<evidence type="ECO:0000256" key="3">
    <source>
        <dbReference type="SAM" id="MobiDB-lite"/>
    </source>
</evidence>
<dbReference type="SMART" id="SM00129">
    <property type="entry name" value="KISc"/>
    <property type="match status" value="1"/>
</dbReference>
<evidence type="ECO:0000259" key="4">
    <source>
        <dbReference type="PROSITE" id="PS50067"/>
    </source>
</evidence>
<name>A0A0V0R7R2_PSEPJ</name>
<dbReference type="OMA" id="EAKHINT"/>
<dbReference type="PRINTS" id="PR00380">
    <property type="entry name" value="KINESINHEAVY"/>
</dbReference>
<evidence type="ECO:0000313" key="5">
    <source>
        <dbReference type="EMBL" id="KRX10521.1"/>
    </source>
</evidence>
<proteinExistence type="inferred from homology"/>
<accession>A0A0V0R7R2</accession>
<dbReference type="GO" id="GO:0005875">
    <property type="term" value="C:microtubule associated complex"/>
    <property type="evidence" value="ECO:0007669"/>
    <property type="project" value="TreeGrafter"/>
</dbReference>
<feature type="coiled-coil region" evidence="2">
    <location>
        <begin position="885"/>
        <end position="912"/>
    </location>
</feature>
<dbReference type="InterPro" id="IPR036961">
    <property type="entry name" value="Kinesin_motor_dom_sf"/>
</dbReference>
<protein>
    <submittedName>
        <fullName evidence="5">p-loop containing nucleoside triphosphate hydrolase</fullName>
    </submittedName>
</protein>
<keyword evidence="1" id="KW-0067">ATP-binding</keyword>
<feature type="domain" description="Kinesin motor" evidence="4">
    <location>
        <begin position="378"/>
        <end position="704"/>
    </location>
</feature>
<dbReference type="SUPFAM" id="SSF52540">
    <property type="entry name" value="P-loop containing nucleoside triphosphate hydrolases"/>
    <property type="match status" value="1"/>
</dbReference>
<dbReference type="InParanoid" id="A0A0V0R7R2"/>
<dbReference type="PANTHER" id="PTHR47969:SF29">
    <property type="entry name" value="KINESIN-LIKE PROTEIN"/>
    <property type="match status" value="1"/>
</dbReference>
<dbReference type="GO" id="GO:0005524">
    <property type="term" value="F:ATP binding"/>
    <property type="evidence" value="ECO:0007669"/>
    <property type="project" value="UniProtKB-UniRule"/>
</dbReference>
<dbReference type="InterPro" id="IPR027640">
    <property type="entry name" value="Kinesin-like_fam"/>
</dbReference>
<feature type="binding site" evidence="1">
    <location>
        <begin position="459"/>
        <end position="466"/>
    </location>
    <ligand>
        <name>ATP</name>
        <dbReference type="ChEBI" id="CHEBI:30616"/>
    </ligand>
</feature>
<keyword evidence="1" id="KW-0505">Motor protein</keyword>
<feature type="region of interest" description="Disordered" evidence="3">
    <location>
        <begin position="1162"/>
        <end position="1195"/>
    </location>
</feature>
<keyword evidence="6" id="KW-1185">Reference proteome</keyword>
<feature type="region of interest" description="Disordered" evidence="3">
    <location>
        <begin position="1283"/>
        <end position="1322"/>
    </location>
</feature>
<reference evidence="5 6" key="1">
    <citation type="journal article" date="2015" name="Sci. Rep.">
        <title>Genome of the facultative scuticociliatosis pathogen Pseudocohnilembus persalinus provides insight into its virulence through horizontal gene transfer.</title>
        <authorList>
            <person name="Xiong J."/>
            <person name="Wang G."/>
            <person name="Cheng J."/>
            <person name="Tian M."/>
            <person name="Pan X."/>
            <person name="Warren A."/>
            <person name="Jiang C."/>
            <person name="Yuan D."/>
            <person name="Miao W."/>
        </authorList>
    </citation>
    <scope>NUCLEOTIDE SEQUENCE [LARGE SCALE GENOMIC DNA]</scope>
    <source>
        <strain evidence="5">36N120E</strain>
    </source>
</reference>
<keyword evidence="5" id="KW-0378">Hydrolase</keyword>
<comment type="caution">
    <text evidence="5">The sequence shown here is derived from an EMBL/GenBank/DDBJ whole genome shotgun (WGS) entry which is preliminary data.</text>
</comment>
<dbReference type="GO" id="GO:0007052">
    <property type="term" value="P:mitotic spindle organization"/>
    <property type="evidence" value="ECO:0007669"/>
    <property type="project" value="TreeGrafter"/>
</dbReference>
<dbReference type="Gene3D" id="3.40.850.10">
    <property type="entry name" value="Kinesin motor domain"/>
    <property type="match status" value="1"/>
</dbReference>
<dbReference type="Proteomes" id="UP000054937">
    <property type="component" value="Unassembled WGS sequence"/>
</dbReference>
<dbReference type="InterPro" id="IPR001752">
    <property type="entry name" value="Kinesin_motor_dom"/>
</dbReference>
<keyword evidence="1" id="KW-0547">Nucleotide-binding</keyword>
<dbReference type="EMBL" id="LDAU01000026">
    <property type="protein sequence ID" value="KRX10521.1"/>
    <property type="molecule type" value="Genomic_DNA"/>
</dbReference>
<dbReference type="OrthoDB" id="312674at2759"/>